<name>A0AA36GWY0_CYLNA</name>
<sequence>MDQLLNSSYCRDRCFDRGLCYVLENENHCLCRQPSAYDDCRDDNITTTATTTITIRPFELSTQTKILCGIVAVVFLGLALVTLNLWQQMSTTWRSSKVDQARGKSIFFLQHRV</sequence>
<organism evidence="2 3">
    <name type="scientific">Cylicocyclus nassatus</name>
    <name type="common">Nematode worm</name>
    <dbReference type="NCBI Taxonomy" id="53992"/>
    <lineage>
        <taxon>Eukaryota</taxon>
        <taxon>Metazoa</taxon>
        <taxon>Ecdysozoa</taxon>
        <taxon>Nematoda</taxon>
        <taxon>Chromadorea</taxon>
        <taxon>Rhabditida</taxon>
        <taxon>Rhabditina</taxon>
        <taxon>Rhabditomorpha</taxon>
        <taxon>Strongyloidea</taxon>
        <taxon>Strongylidae</taxon>
        <taxon>Cylicocyclus</taxon>
    </lineage>
</organism>
<accession>A0AA36GWY0</accession>
<protein>
    <submittedName>
        <fullName evidence="2">Uncharacterized protein</fullName>
    </submittedName>
</protein>
<evidence type="ECO:0000256" key="1">
    <source>
        <dbReference type="SAM" id="Phobius"/>
    </source>
</evidence>
<gene>
    <name evidence="2" type="ORF">CYNAS_LOCUS11864</name>
</gene>
<dbReference type="AlphaFoldDB" id="A0AA36GWY0"/>
<keyword evidence="1" id="KW-0472">Membrane</keyword>
<comment type="caution">
    <text evidence="2">The sequence shown here is derived from an EMBL/GenBank/DDBJ whole genome shotgun (WGS) entry which is preliminary data.</text>
</comment>
<evidence type="ECO:0000313" key="3">
    <source>
        <dbReference type="Proteomes" id="UP001176961"/>
    </source>
</evidence>
<dbReference type="EMBL" id="CATQJL010000223">
    <property type="protein sequence ID" value="CAJ0599881.1"/>
    <property type="molecule type" value="Genomic_DNA"/>
</dbReference>
<keyword evidence="1" id="KW-1133">Transmembrane helix</keyword>
<proteinExistence type="predicted"/>
<keyword evidence="1" id="KW-0812">Transmembrane</keyword>
<dbReference type="Proteomes" id="UP001176961">
    <property type="component" value="Unassembled WGS sequence"/>
</dbReference>
<keyword evidence="3" id="KW-1185">Reference proteome</keyword>
<feature type="transmembrane region" description="Helical" evidence="1">
    <location>
        <begin position="66"/>
        <end position="86"/>
    </location>
</feature>
<evidence type="ECO:0000313" key="2">
    <source>
        <dbReference type="EMBL" id="CAJ0599881.1"/>
    </source>
</evidence>
<reference evidence="2" key="1">
    <citation type="submission" date="2023-07" db="EMBL/GenBank/DDBJ databases">
        <authorList>
            <consortium name="CYATHOMIX"/>
        </authorList>
    </citation>
    <scope>NUCLEOTIDE SEQUENCE</scope>
    <source>
        <strain evidence="2">N/A</strain>
    </source>
</reference>